<comment type="caution">
    <text evidence="1">The sequence shown here is derived from an EMBL/GenBank/DDBJ whole genome shotgun (WGS) entry which is preliminary data.</text>
</comment>
<organism evidence="1 2">
    <name type="scientific">Coccomyxa viridis</name>
    <dbReference type="NCBI Taxonomy" id="1274662"/>
    <lineage>
        <taxon>Eukaryota</taxon>
        <taxon>Viridiplantae</taxon>
        <taxon>Chlorophyta</taxon>
        <taxon>core chlorophytes</taxon>
        <taxon>Trebouxiophyceae</taxon>
        <taxon>Trebouxiophyceae incertae sedis</taxon>
        <taxon>Coccomyxaceae</taxon>
        <taxon>Coccomyxa</taxon>
    </lineage>
</organism>
<proteinExistence type="predicted"/>
<name>A0AAV1HTL8_9CHLO</name>
<dbReference type="AlphaFoldDB" id="A0AAV1HTL8"/>
<dbReference type="Proteomes" id="UP001314263">
    <property type="component" value="Unassembled WGS sequence"/>
</dbReference>
<gene>
    <name evidence="1" type="ORF">CVIRNUC_000379</name>
</gene>
<dbReference type="CDD" id="cd09271">
    <property type="entry name" value="RNase_H2-C"/>
    <property type="match status" value="1"/>
</dbReference>
<dbReference type="EMBL" id="CAUYUE010000001">
    <property type="protein sequence ID" value="CAK0734072.1"/>
    <property type="molecule type" value="Genomic_DNA"/>
</dbReference>
<dbReference type="PANTHER" id="PTHR47204">
    <property type="entry name" value="OS02G0168900 PROTEIN"/>
    <property type="match status" value="1"/>
</dbReference>
<accession>A0AAV1HTL8</accession>
<dbReference type="GO" id="GO:0006401">
    <property type="term" value="P:RNA catabolic process"/>
    <property type="evidence" value="ECO:0007669"/>
    <property type="project" value="InterPro"/>
</dbReference>
<protein>
    <submittedName>
        <fullName evidence="1">Uncharacterized protein</fullName>
    </submittedName>
</protein>
<dbReference type="GO" id="GO:0032299">
    <property type="term" value="C:ribonuclease H2 complex"/>
    <property type="evidence" value="ECO:0007669"/>
    <property type="project" value="InterPro"/>
</dbReference>
<dbReference type="InterPro" id="IPR013924">
    <property type="entry name" value="RNase_H2_suC"/>
</dbReference>
<reference evidence="1 2" key="1">
    <citation type="submission" date="2023-10" db="EMBL/GenBank/DDBJ databases">
        <authorList>
            <person name="Maclean D."/>
            <person name="Macfadyen A."/>
        </authorList>
    </citation>
    <scope>NUCLEOTIDE SEQUENCE [LARGE SCALE GENOMIC DNA]</scope>
</reference>
<keyword evidence="2" id="KW-1185">Reference proteome</keyword>
<dbReference type="PANTHER" id="PTHR47204:SF1">
    <property type="entry name" value="RIBONUCLEASE H2 SUBUNIT C"/>
    <property type="match status" value="1"/>
</dbReference>
<dbReference type="Gene3D" id="2.40.128.680">
    <property type="match status" value="1"/>
</dbReference>
<evidence type="ECO:0000313" key="2">
    <source>
        <dbReference type="Proteomes" id="UP001314263"/>
    </source>
</evidence>
<sequence length="138" mass="15322">MKDAVKVHWLPCTVGYAGSANVGAYFLPKHTGSQSDGYAVEEAHFRGRQLKGTTLQLPDNYTGQVLLKQHVSDEGSQWASQATFTSFTAWKHGVQALKTDSAQRRLDYLRICQQMHAPVSKACLERELADNTFAKGKH</sequence>
<evidence type="ECO:0000313" key="1">
    <source>
        <dbReference type="EMBL" id="CAK0734072.1"/>
    </source>
</evidence>
<dbReference type="Pfam" id="PF08615">
    <property type="entry name" value="RNase_H2_suC"/>
    <property type="match status" value="1"/>
</dbReference>